<protein>
    <recommendedName>
        <fullName evidence="3">Transposase</fullName>
    </recommendedName>
</protein>
<name>A0ABR3JIE7_9AGAR</name>
<evidence type="ECO:0008006" key="3">
    <source>
        <dbReference type="Google" id="ProtNLM"/>
    </source>
</evidence>
<comment type="caution">
    <text evidence="1">The sequence shown here is derived from an EMBL/GenBank/DDBJ whole genome shotgun (WGS) entry which is preliminary data.</text>
</comment>
<evidence type="ECO:0000313" key="2">
    <source>
        <dbReference type="Proteomes" id="UP001556367"/>
    </source>
</evidence>
<reference evidence="2" key="1">
    <citation type="submission" date="2024-06" db="EMBL/GenBank/DDBJ databases">
        <title>Multi-omics analyses provide insights into the biosynthesis of the anticancer antibiotic pleurotin in Hohenbuehelia grisea.</title>
        <authorList>
            <person name="Weaver J.A."/>
            <person name="Alberti F."/>
        </authorList>
    </citation>
    <scope>NUCLEOTIDE SEQUENCE [LARGE SCALE GENOMIC DNA]</scope>
    <source>
        <strain evidence="2">T-177</strain>
    </source>
</reference>
<dbReference type="Proteomes" id="UP001556367">
    <property type="component" value="Unassembled WGS sequence"/>
</dbReference>
<gene>
    <name evidence="1" type="ORF">HGRIS_004186</name>
</gene>
<sequence length="247" mass="27660">MRNPTGKNGHGPKNYPPDETLKASLMEYVLKGLTQKEKVIRLAADHNLSIGTTSLNILERRLEIPSVRRTPTSQETVRQHVIDQLSKDIVNANGPRFVKESLQVDGVMATRCVDQQRLSIVQTLMAGTYQTRDNVRTIMLEEQPEGFSTRFPGHRKTKIPRKPLSAIGPLFEVSADGHEKLGSQALKFGNDVGISIYSYKDKWTDVVLKLCAVRDCRSPGVIGHLYLDLIDELGGARVDRDMRHLGF</sequence>
<evidence type="ECO:0000313" key="1">
    <source>
        <dbReference type="EMBL" id="KAL0955297.1"/>
    </source>
</evidence>
<keyword evidence="2" id="KW-1185">Reference proteome</keyword>
<accession>A0ABR3JIE7</accession>
<organism evidence="1 2">
    <name type="scientific">Hohenbuehelia grisea</name>
    <dbReference type="NCBI Taxonomy" id="104357"/>
    <lineage>
        <taxon>Eukaryota</taxon>
        <taxon>Fungi</taxon>
        <taxon>Dikarya</taxon>
        <taxon>Basidiomycota</taxon>
        <taxon>Agaricomycotina</taxon>
        <taxon>Agaricomycetes</taxon>
        <taxon>Agaricomycetidae</taxon>
        <taxon>Agaricales</taxon>
        <taxon>Pleurotineae</taxon>
        <taxon>Pleurotaceae</taxon>
        <taxon>Hohenbuehelia</taxon>
    </lineage>
</organism>
<dbReference type="EMBL" id="JASNQZ010000007">
    <property type="protein sequence ID" value="KAL0955297.1"/>
    <property type="molecule type" value="Genomic_DNA"/>
</dbReference>
<proteinExistence type="predicted"/>